<dbReference type="PANTHER" id="PTHR43539">
    <property type="entry name" value="FLAVIN-BINDING MONOOXYGENASE-LIKE PROTEIN (AFU_ORTHOLOGUE AFUA_4G09220)"/>
    <property type="match status" value="1"/>
</dbReference>
<keyword evidence="1" id="KW-0560">Oxidoreductase</keyword>
<gene>
    <name evidence="2" type="ORF">KUTeg_003004</name>
</gene>
<accession>A0ABQ9FKV3</accession>
<reference evidence="2 3" key="1">
    <citation type="submission" date="2022-12" db="EMBL/GenBank/DDBJ databases">
        <title>Chromosome-level genome of Tegillarca granosa.</title>
        <authorList>
            <person name="Kim J."/>
        </authorList>
    </citation>
    <scope>NUCLEOTIDE SEQUENCE [LARGE SCALE GENOMIC DNA]</scope>
    <source>
        <strain evidence="2">Teg-2019</strain>
        <tissue evidence="2">Adductor muscle</tissue>
    </source>
</reference>
<dbReference type="Pfam" id="PF13738">
    <property type="entry name" value="Pyr_redox_3"/>
    <property type="match status" value="1"/>
</dbReference>
<dbReference type="SUPFAM" id="SSF51905">
    <property type="entry name" value="FAD/NAD(P)-binding domain"/>
    <property type="match status" value="1"/>
</dbReference>
<evidence type="ECO:0000313" key="2">
    <source>
        <dbReference type="EMBL" id="KAJ8317913.1"/>
    </source>
</evidence>
<evidence type="ECO:0000256" key="1">
    <source>
        <dbReference type="ARBA" id="ARBA00023002"/>
    </source>
</evidence>
<keyword evidence="3" id="KW-1185">Reference proteome</keyword>
<sequence length="421" mass="48252">MKLDITSYMDIYYHEYILLYTYRVLIVATGIATPNIPQNVPGMEYTEGYEDISINPDDFEGQSVLILGRGNSAFETANSIYGATNVIHMVGRSRVRLAWATHYVGDLRAVNNALLDTYQLKSLDGVIESTVDEVQFVKEGDKLVIKFRDDEDDIQYGIDNFALREPYDRIIRCLGFKFDMEIFKNEARALHRLLEWKYEQVPWPSMNAPITELINMIFKRLNEASGTYQMFAVLGDIIILKNDGLEFEYLEEFPLNLLHQIEEKTGHSAQKIIAVVLQYGTTFSGPGKDVFSINRATGEPAEAHHSNFLHPVFYYYDSVPTEAQMKSMTRQEILPKPKLMHHIVEDFLTIWDAPVSHILPLRRFIEKVLGHDLRHFFAENCLKMALTHSEVPLSCQQDFMQGHGLTGTQTLWTHAKLAGFV</sequence>
<evidence type="ECO:0000313" key="3">
    <source>
        <dbReference type="Proteomes" id="UP001217089"/>
    </source>
</evidence>
<dbReference type="PANTHER" id="PTHR43539:SF23">
    <property type="entry name" value="FAD-DEPENDENT OXIDOREDUCTASE DOMAIN-CONTAINING PROTEIN 2"/>
    <property type="match status" value="1"/>
</dbReference>
<organism evidence="2 3">
    <name type="scientific">Tegillarca granosa</name>
    <name type="common">Malaysian cockle</name>
    <name type="synonym">Anadara granosa</name>
    <dbReference type="NCBI Taxonomy" id="220873"/>
    <lineage>
        <taxon>Eukaryota</taxon>
        <taxon>Metazoa</taxon>
        <taxon>Spiralia</taxon>
        <taxon>Lophotrochozoa</taxon>
        <taxon>Mollusca</taxon>
        <taxon>Bivalvia</taxon>
        <taxon>Autobranchia</taxon>
        <taxon>Pteriomorphia</taxon>
        <taxon>Arcoida</taxon>
        <taxon>Arcoidea</taxon>
        <taxon>Arcidae</taxon>
        <taxon>Tegillarca</taxon>
    </lineage>
</organism>
<proteinExistence type="predicted"/>
<name>A0ABQ9FKV3_TEGGR</name>
<dbReference type="EMBL" id="JARBDR010000214">
    <property type="protein sequence ID" value="KAJ8317913.1"/>
    <property type="molecule type" value="Genomic_DNA"/>
</dbReference>
<dbReference type="Gene3D" id="3.50.50.60">
    <property type="entry name" value="FAD/NAD(P)-binding domain"/>
    <property type="match status" value="2"/>
</dbReference>
<dbReference type="Proteomes" id="UP001217089">
    <property type="component" value="Unassembled WGS sequence"/>
</dbReference>
<protein>
    <submittedName>
        <fullName evidence="2">Uncharacterized protein</fullName>
    </submittedName>
</protein>
<comment type="caution">
    <text evidence="2">The sequence shown here is derived from an EMBL/GenBank/DDBJ whole genome shotgun (WGS) entry which is preliminary data.</text>
</comment>
<dbReference type="InterPro" id="IPR050982">
    <property type="entry name" value="Auxin_biosynth/cation_transpt"/>
</dbReference>
<dbReference type="InterPro" id="IPR036188">
    <property type="entry name" value="FAD/NAD-bd_sf"/>
</dbReference>